<name>A0AAJ0GW95_9PEZI</name>
<feature type="compositionally biased region" description="Basic and acidic residues" evidence="2">
    <location>
        <begin position="298"/>
        <end position="307"/>
    </location>
</feature>
<gene>
    <name evidence="3" type="ORF">B0T15DRAFT_170960</name>
</gene>
<keyword evidence="1" id="KW-0175">Coiled coil</keyword>
<keyword evidence="4" id="KW-1185">Reference proteome</keyword>
<evidence type="ECO:0000256" key="1">
    <source>
        <dbReference type="SAM" id="Coils"/>
    </source>
</evidence>
<feature type="compositionally biased region" description="Acidic residues" evidence="2">
    <location>
        <begin position="248"/>
        <end position="264"/>
    </location>
</feature>
<dbReference type="RefSeq" id="XP_062723034.1">
    <property type="nucleotide sequence ID" value="XM_062862199.1"/>
</dbReference>
<evidence type="ECO:0000313" key="3">
    <source>
        <dbReference type="EMBL" id="KAK3307254.1"/>
    </source>
</evidence>
<dbReference type="AlphaFoldDB" id="A0AAJ0GW95"/>
<dbReference type="GeneID" id="87881028"/>
<feature type="region of interest" description="Disordered" evidence="2">
    <location>
        <begin position="219"/>
        <end position="307"/>
    </location>
</feature>
<dbReference type="SUPFAM" id="SSF57997">
    <property type="entry name" value="Tropomyosin"/>
    <property type="match status" value="1"/>
</dbReference>
<evidence type="ECO:0000313" key="4">
    <source>
        <dbReference type="Proteomes" id="UP001273166"/>
    </source>
</evidence>
<reference evidence="3" key="2">
    <citation type="submission" date="2023-06" db="EMBL/GenBank/DDBJ databases">
        <authorList>
            <consortium name="Lawrence Berkeley National Laboratory"/>
            <person name="Mondo S.J."/>
            <person name="Hensen N."/>
            <person name="Bonometti L."/>
            <person name="Westerberg I."/>
            <person name="Brannstrom I.O."/>
            <person name="Guillou S."/>
            <person name="Cros-Aarteil S."/>
            <person name="Calhoun S."/>
            <person name="Haridas S."/>
            <person name="Kuo A."/>
            <person name="Pangilinan J."/>
            <person name="Riley R."/>
            <person name="Labutti K."/>
            <person name="Andreopoulos B."/>
            <person name="Lipzen A."/>
            <person name="Chen C."/>
            <person name="Yanf M."/>
            <person name="Daum C."/>
            <person name="Ng V."/>
            <person name="Clum A."/>
            <person name="Steindorff A."/>
            <person name="Ohm R."/>
            <person name="Martin F."/>
            <person name="Silar P."/>
            <person name="Natvig D."/>
            <person name="Lalanne C."/>
            <person name="Gautier V."/>
            <person name="Ament-Velasquez S.L."/>
            <person name="Kruys A."/>
            <person name="Hutchinson M.I."/>
            <person name="Powell A.J."/>
            <person name="Barry K."/>
            <person name="Miller A.N."/>
            <person name="Grigoriev I.V."/>
            <person name="Debuchy R."/>
            <person name="Gladieux P."/>
            <person name="Thoren M.H."/>
            <person name="Johannesson H."/>
        </authorList>
    </citation>
    <scope>NUCLEOTIDE SEQUENCE</scope>
    <source>
        <strain evidence="3">CBS 333.67</strain>
    </source>
</reference>
<sequence>MPSTNHGSRAGSGVSFRAEATSVVLAFDADGRPMHENEEEDEIPRHKLRMSFKASYEPPIASFRLDTNVFGRDDGGKKEKTALYFDVPPHHISSLQHTHDVDTAELDQDDLQHFAGGVTRVRFLLKRPGHLVLPVRDLSLKPTSQRVLASLKLLATTAEFVLYLPHTALSKHQLHLLEDSVTSPTSRHDRQQQDKERQWWLGALYGGVGGRVYAAAGDDYDDDTTASESGESTVATATPPAYRRAPDNEDAEAGAAPEPDDAYAADDLGGAVDSPPPYNQLETEAAQAEVKGKQPGKRLRDSPEPDVRLYRRRLLSPADVKPWSSTDASSLEKLESNPVAMVLSKLEQVLRRAQAAEEENRLLKAELSSMRERQDRLDAKLEEVAHQHDQRMQGLESEGADLDRRINSLEERQAELEERQGKTEDKCDTIEVDIADHVHSALRDRLIGALETM</sequence>
<organism evidence="3 4">
    <name type="scientific">Chaetomium strumarium</name>
    <dbReference type="NCBI Taxonomy" id="1170767"/>
    <lineage>
        <taxon>Eukaryota</taxon>
        <taxon>Fungi</taxon>
        <taxon>Dikarya</taxon>
        <taxon>Ascomycota</taxon>
        <taxon>Pezizomycotina</taxon>
        <taxon>Sordariomycetes</taxon>
        <taxon>Sordariomycetidae</taxon>
        <taxon>Sordariales</taxon>
        <taxon>Chaetomiaceae</taxon>
        <taxon>Chaetomium</taxon>
    </lineage>
</organism>
<accession>A0AAJ0GW95</accession>
<dbReference type="EMBL" id="JAUDZG010000003">
    <property type="protein sequence ID" value="KAK3307254.1"/>
    <property type="molecule type" value="Genomic_DNA"/>
</dbReference>
<dbReference type="Gene3D" id="1.10.287.1490">
    <property type="match status" value="1"/>
</dbReference>
<dbReference type="Proteomes" id="UP001273166">
    <property type="component" value="Unassembled WGS sequence"/>
</dbReference>
<proteinExistence type="predicted"/>
<protein>
    <submittedName>
        <fullName evidence="3">Uncharacterized protein</fullName>
    </submittedName>
</protein>
<reference evidence="3" key="1">
    <citation type="journal article" date="2023" name="Mol. Phylogenet. Evol.">
        <title>Genome-scale phylogeny and comparative genomics of the fungal order Sordariales.</title>
        <authorList>
            <person name="Hensen N."/>
            <person name="Bonometti L."/>
            <person name="Westerberg I."/>
            <person name="Brannstrom I.O."/>
            <person name="Guillou S."/>
            <person name="Cros-Aarteil S."/>
            <person name="Calhoun S."/>
            <person name="Haridas S."/>
            <person name="Kuo A."/>
            <person name="Mondo S."/>
            <person name="Pangilinan J."/>
            <person name="Riley R."/>
            <person name="LaButti K."/>
            <person name="Andreopoulos B."/>
            <person name="Lipzen A."/>
            <person name="Chen C."/>
            <person name="Yan M."/>
            <person name="Daum C."/>
            <person name="Ng V."/>
            <person name="Clum A."/>
            <person name="Steindorff A."/>
            <person name="Ohm R.A."/>
            <person name="Martin F."/>
            <person name="Silar P."/>
            <person name="Natvig D.O."/>
            <person name="Lalanne C."/>
            <person name="Gautier V."/>
            <person name="Ament-Velasquez S.L."/>
            <person name="Kruys A."/>
            <person name="Hutchinson M.I."/>
            <person name="Powell A.J."/>
            <person name="Barry K."/>
            <person name="Miller A.N."/>
            <person name="Grigoriev I.V."/>
            <person name="Debuchy R."/>
            <person name="Gladieux P."/>
            <person name="Hiltunen Thoren M."/>
            <person name="Johannesson H."/>
        </authorList>
    </citation>
    <scope>NUCLEOTIDE SEQUENCE</scope>
    <source>
        <strain evidence="3">CBS 333.67</strain>
    </source>
</reference>
<comment type="caution">
    <text evidence="3">The sequence shown here is derived from an EMBL/GenBank/DDBJ whole genome shotgun (WGS) entry which is preliminary data.</text>
</comment>
<feature type="coiled-coil region" evidence="1">
    <location>
        <begin position="339"/>
        <end position="426"/>
    </location>
</feature>
<evidence type="ECO:0000256" key="2">
    <source>
        <dbReference type="SAM" id="MobiDB-lite"/>
    </source>
</evidence>